<dbReference type="Gene3D" id="3.20.20.370">
    <property type="entry name" value="Glycoside hydrolase/deacetylase"/>
    <property type="match status" value="1"/>
</dbReference>
<evidence type="ECO:0000313" key="3">
    <source>
        <dbReference type="Proteomes" id="UP000198634"/>
    </source>
</evidence>
<dbReference type="InterPro" id="IPR011330">
    <property type="entry name" value="Glyco_hydro/deAcase_b/a-brl"/>
</dbReference>
<dbReference type="Pfam" id="PF04748">
    <property type="entry name" value="Polysacc_deac_2"/>
    <property type="match status" value="1"/>
</dbReference>
<dbReference type="RefSeq" id="WP_175545223.1">
    <property type="nucleotide sequence ID" value="NZ_FOEP01000001.1"/>
</dbReference>
<reference evidence="2 3" key="1">
    <citation type="submission" date="2016-10" db="EMBL/GenBank/DDBJ databases">
        <authorList>
            <person name="de Groot N.N."/>
        </authorList>
    </citation>
    <scope>NUCLEOTIDE SEQUENCE [LARGE SCALE GENOMIC DNA]</scope>
    <source>
        <strain evidence="2 3">DSM 22007</strain>
    </source>
</reference>
<dbReference type="EMBL" id="FOEP01000001">
    <property type="protein sequence ID" value="SEP56300.1"/>
    <property type="molecule type" value="Genomic_DNA"/>
</dbReference>
<sequence>MARGVVSGFVWGAVFAVVGVGMASLIVGTIDAPRPEAEAVDVPAGSGFDGAREDKEADLPGAQPVETPAAAPRAEAPGLDDLGPLDKADTLPAGLPETGSPDSGLTAPTENGNSPDAPAGADMPVQSDQPGAAPQAPVPDADLSISTEPAQPAPPAQPEDSGFAQTAPPNVTTDEPVQPVPPKAEPIPVPVVIVPLPDDQVEQPAPEDATPDAEEGAPPAPRAGEAVPLPSVTDPAAPDEARPRIGTPVGTLTDRAETAQTAPVVMTPATPFETYAEPFANPEGKPVMAIVLIDRGDSKIGIEALSSFPYPLSFAVDATSPMGQAAMARYRKAGFEVLALSDIPLGATPADTEMLLRATLRELPEVVAVMEGDGSGLQSDKAVSDQVTGILSETGHGLVLFPKGLNTAQKLAAKSGVVAATVFRDFDSKGQNASSVRRFLDQAAFRAGQEEGGVIMVGRLRPETISALLLWGLQDRASRVALAPVSAVLKEVVR</sequence>
<protein>
    <submittedName>
        <fullName evidence="2">Uncharacterized conserved protein YibQ, putative polysaccharide deacetylase 2 family</fullName>
    </submittedName>
</protein>
<dbReference type="AlphaFoldDB" id="A0A1H8YVT3"/>
<dbReference type="SUPFAM" id="SSF88713">
    <property type="entry name" value="Glycoside hydrolase/deacetylase"/>
    <property type="match status" value="1"/>
</dbReference>
<proteinExistence type="predicted"/>
<dbReference type="GO" id="GO:0005975">
    <property type="term" value="P:carbohydrate metabolic process"/>
    <property type="evidence" value="ECO:0007669"/>
    <property type="project" value="InterPro"/>
</dbReference>
<keyword evidence="3" id="KW-1185">Reference proteome</keyword>
<feature type="region of interest" description="Disordered" evidence="1">
    <location>
        <begin position="40"/>
        <end position="186"/>
    </location>
</feature>
<evidence type="ECO:0000313" key="2">
    <source>
        <dbReference type="EMBL" id="SEP56300.1"/>
    </source>
</evidence>
<gene>
    <name evidence="2" type="ORF">SAMN04488092_101159</name>
</gene>
<feature type="compositionally biased region" description="Polar residues" evidence="1">
    <location>
        <begin position="100"/>
        <end position="114"/>
    </location>
</feature>
<dbReference type="STRING" id="657014.SAMN04488092_101159"/>
<dbReference type="CDD" id="cd10936">
    <property type="entry name" value="CE4_DAC2"/>
    <property type="match status" value="1"/>
</dbReference>
<organism evidence="2 3">
    <name type="scientific">Thalassovita taeanensis</name>
    <dbReference type="NCBI Taxonomy" id="657014"/>
    <lineage>
        <taxon>Bacteria</taxon>
        <taxon>Pseudomonadati</taxon>
        <taxon>Pseudomonadota</taxon>
        <taxon>Alphaproteobacteria</taxon>
        <taxon>Rhodobacterales</taxon>
        <taxon>Roseobacteraceae</taxon>
        <taxon>Thalassovita</taxon>
    </lineage>
</organism>
<dbReference type="InterPro" id="IPR006837">
    <property type="entry name" value="Divergent_DAC"/>
</dbReference>
<name>A0A1H8YVT3_9RHOB</name>
<feature type="compositionally biased region" description="Polar residues" evidence="1">
    <location>
        <begin position="163"/>
        <end position="173"/>
    </location>
</feature>
<accession>A0A1H8YVT3</accession>
<feature type="region of interest" description="Disordered" evidence="1">
    <location>
        <begin position="200"/>
        <end position="249"/>
    </location>
</feature>
<feature type="compositionally biased region" description="Low complexity" evidence="1">
    <location>
        <begin position="68"/>
        <end position="77"/>
    </location>
</feature>
<evidence type="ECO:0000256" key="1">
    <source>
        <dbReference type="SAM" id="MobiDB-lite"/>
    </source>
</evidence>
<dbReference type="Proteomes" id="UP000198634">
    <property type="component" value="Unassembled WGS sequence"/>
</dbReference>